<accession>A0A6J5PAH3</accession>
<name>A0A6J5PAH3_9CAUD</name>
<sequence>MLYNNYDDNEDIPDFMIEQLMLSFEDKYRAHKGCLKWAEYWCQRYLENELEALELMDAMGIYREEVLGWVIEFGYKLQTSHQARAELLKLLQEQREQNLVDSFGN</sequence>
<protein>
    <submittedName>
        <fullName evidence="1">Uncharacterized protein</fullName>
    </submittedName>
</protein>
<dbReference type="EMBL" id="LR796795">
    <property type="protein sequence ID" value="CAB4166095.1"/>
    <property type="molecule type" value="Genomic_DNA"/>
</dbReference>
<organism evidence="1">
    <name type="scientific">uncultured Caudovirales phage</name>
    <dbReference type="NCBI Taxonomy" id="2100421"/>
    <lineage>
        <taxon>Viruses</taxon>
        <taxon>Duplodnaviria</taxon>
        <taxon>Heunggongvirae</taxon>
        <taxon>Uroviricota</taxon>
        <taxon>Caudoviricetes</taxon>
        <taxon>Peduoviridae</taxon>
        <taxon>Maltschvirus</taxon>
        <taxon>Maltschvirus maltsch</taxon>
    </lineage>
</organism>
<gene>
    <name evidence="1" type="ORF">UFOVP844_10</name>
</gene>
<proteinExistence type="predicted"/>
<reference evidence="1" key="1">
    <citation type="submission" date="2020-04" db="EMBL/GenBank/DDBJ databases">
        <authorList>
            <person name="Chiriac C."/>
            <person name="Salcher M."/>
            <person name="Ghai R."/>
            <person name="Kavagutti S V."/>
        </authorList>
    </citation>
    <scope>NUCLEOTIDE SEQUENCE</scope>
</reference>
<evidence type="ECO:0000313" key="1">
    <source>
        <dbReference type="EMBL" id="CAB4166095.1"/>
    </source>
</evidence>